<accession>A0A0D6NNF8</accession>
<protein>
    <submittedName>
        <fullName evidence="6">ABC transporter Mn2+/Zn2+ permease</fullName>
    </submittedName>
</protein>
<comment type="subcellular location">
    <subcellularLocation>
        <location evidence="1">Cell envelope</location>
    </subcellularLocation>
</comment>
<dbReference type="EMBL" id="BAMX01000039">
    <property type="protein sequence ID" value="GAN67130.1"/>
    <property type="molecule type" value="Genomic_DNA"/>
</dbReference>
<dbReference type="InterPro" id="IPR050492">
    <property type="entry name" value="Bact_metal-bind_prot9"/>
</dbReference>
<evidence type="ECO:0000256" key="5">
    <source>
        <dbReference type="SAM" id="SignalP"/>
    </source>
</evidence>
<keyword evidence="7" id="KW-1185">Reference proteome</keyword>
<evidence type="ECO:0000256" key="3">
    <source>
        <dbReference type="ARBA" id="ARBA00022723"/>
    </source>
</evidence>
<reference evidence="6 7" key="1">
    <citation type="submission" date="2012-11" db="EMBL/GenBank/DDBJ databases">
        <title>Whole genome sequence of Acetobacter orientalis 21F-2.</title>
        <authorList>
            <person name="Azuma Y."/>
            <person name="Higashiura N."/>
            <person name="Hirakawa H."/>
            <person name="Matsushita K."/>
        </authorList>
    </citation>
    <scope>NUCLEOTIDE SEQUENCE [LARGE SCALE GENOMIC DNA]</scope>
    <source>
        <strain evidence="6 7">21F-2</strain>
    </source>
</reference>
<dbReference type="GO" id="GO:0030313">
    <property type="term" value="C:cell envelope"/>
    <property type="evidence" value="ECO:0007669"/>
    <property type="project" value="UniProtKB-SubCell"/>
</dbReference>
<dbReference type="AlphaFoldDB" id="A0A0D6NNF8"/>
<gene>
    <name evidence="6" type="ORF">Abor_039_012</name>
</gene>
<accession>A0A6N3SZM6</accession>
<dbReference type="PANTHER" id="PTHR42953">
    <property type="entry name" value="HIGH-AFFINITY ZINC UPTAKE SYSTEM PROTEIN ZNUA-RELATED"/>
    <property type="match status" value="1"/>
</dbReference>
<evidence type="ECO:0000256" key="4">
    <source>
        <dbReference type="ARBA" id="ARBA00022729"/>
    </source>
</evidence>
<dbReference type="InterPro" id="IPR006127">
    <property type="entry name" value="ZnuA-like"/>
</dbReference>
<name>A0A0D6NNF8_9PROT</name>
<feature type="chain" id="PRO_5030005903" evidence="5">
    <location>
        <begin position="26"/>
        <end position="291"/>
    </location>
</feature>
<dbReference type="GeneID" id="76205261"/>
<dbReference type="Pfam" id="PF01297">
    <property type="entry name" value="ZnuA"/>
    <property type="match status" value="1"/>
</dbReference>
<sequence length="291" mass="31705">MRCSVAFLSCAVVCAVALNPTHACAVPLVVAAENTWGNLAEQVVGPDMQVKSLLTQPTLDPHLYEPGPSEGRLVHDAALLIANGAGYDTWVERLAQARNGPQPRSIRAQDVADWHEGDNVHLWYNIKVVRAFVQRLAAECQQLDPAHAAGYASRSAKLLAEIGQVQQRVDAVRAQVHGVPVAATEPVFTPMAESLGLVMKEQAFQLAVMNDVEPPPSAVALFDDDITQHKLRLIAYNAQASRPSVQRLVDHARQVGIPVLPVYEIMPPGLQWQSWFMQTVEQVAQVLGAKL</sequence>
<keyword evidence="3" id="KW-0479">Metal-binding</keyword>
<organism evidence="6 7">
    <name type="scientific">Acetobacter orientalis</name>
    <dbReference type="NCBI Taxonomy" id="146474"/>
    <lineage>
        <taxon>Bacteria</taxon>
        <taxon>Pseudomonadati</taxon>
        <taxon>Pseudomonadota</taxon>
        <taxon>Alphaproteobacteria</taxon>
        <taxon>Acetobacterales</taxon>
        <taxon>Acetobacteraceae</taxon>
        <taxon>Acetobacter</taxon>
    </lineage>
</organism>
<dbReference type="Gene3D" id="3.40.50.1980">
    <property type="entry name" value="Nitrogenase molybdenum iron protein domain"/>
    <property type="match status" value="1"/>
</dbReference>
<dbReference type="GO" id="GO:0046872">
    <property type="term" value="F:metal ion binding"/>
    <property type="evidence" value="ECO:0007669"/>
    <property type="project" value="UniProtKB-KW"/>
</dbReference>
<dbReference type="RefSeq" id="WP_048842171.1">
    <property type="nucleotide sequence ID" value="NZ_BAMX01000039.1"/>
</dbReference>
<comment type="caution">
    <text evidence="6">The sequence shown here is derived from an EMBL/GenBank/DDBJ whole genome shotgun (WGS) entry which is preliminary data.</text>
</comment>
<evidence type="ECO:0000256" key="1">
    <source>
        <dbReference type="ARBA" id="ARBA00004196"/>
    </source>
</evidence>
<evidence type="ECO:0000256" key="2">
    <source>
        <dbReference type="ARBA" id="ARBA00022448"/>
    </source>
</evidence>
<proteinExistence type="predicted"/>
<dbReference type="PANTHER" id="PTHR42953:SF1">
    <property type="entry name" value="METAL-BINDING PROTEIN HI_0362-RELATED"/>
    <property type="match status" value="1"/>
</dbReference>
<dbReference type="SUPFAM" id="SSF53807">
    <property type="entry name" value="Helical backbone' metal receptor"/>
    <property type="match status" value="1"/>
</dbReference>
<dbReference type="STRING" id="1231341.Abor_039_012"/>
<feature type="signal peptide" evidence="5">
    <location>
        <begin position="1"/>
        <end position="25"/>
    </location>
</feature>
<evidence type="ECO:0000313" key="7">
    <source>
        <dbReference type="Proteomes" id="UP000032670"/>
    </source>
</evidence>
<dbReference type="Proteomes" id="UP000032670">
    <property type="component" value="Unassembled WGS sequence"/>
</dbReference>
<keyword evidence="4 5" id="KW-0732">Signal</keyword>
<keyword evidence="2" id="KW-0813">Transport</keyword>
<dbReference type="GO" id="GO:0030001">
    <property type="term" value="P:metal ion transport"/>
    <property type="evidence" value="ECO:0007669"/>
    <property type="project" value="InterPro"/>
</dbReference>
<evidence type="ECO:0000313" key="6">
    <source>
        <dbReference type="EMBL" id="GAN67130.1"/>
    </source>
</evidence>